<dbReference type="PROSITE" id="PS51294">
    <property type="entry name" value="HTH_MYB"/>
    <property type="match status" value="3"/>
</dbReference>
<feature type="domain" description="HTH myb-type" evidence="10">
    <location>
        <begin position="56"/>
        <end position="110"/>
    </location>
</feature>
<feature type="region of interest" description="Disordered" evidence="8">
    <location>
        <begin position="272"/>
        <end position="301"/>
    </location>
</feature>
<dbReference type="InterPro" id="IPR009057">
    <property type="entry name" value="Homeodomain-like_sf"/>
</dbReference>
<dbReference type="PANTHER" id="PTHR45675">
    <property type="entry name" value="MYB TRANSCRIPTION FACTOR-RELATED-RELATED"/>
    <property type="match status" value="1"/>
</dbReference>
<evidence type="ECO:0000256" key="4">
    <source>
        <dbReference type="ARBA" id="ARBA00023125"/>
    </source>
</evidence>
<feature type="domain" description="Myb-like" evidence="9">
    <location>
        <begin position="3"/>
        <end position="55"/>
    </location>
</feature>
<dbReference type="InterPro" id="IPR017930">
    <property type="entry name" value="Myb_dom"/>
</dbReference>
<dbReference type="Pfam" id="PF00249">
    <property type="entry name" value="Myb_DNA-binding"/>
    <property type="match status" value="3"/>
</dbReference>
<feature type="domain" description="HTH myb-type" evidence="10">
    <location>
        <begin position="3"/>
        <end position="55"/>
    </location>
</feature>
<organism evidence="11 12">
    <name type="scientific">Rhododendron simsii</name>
    <name type="common">Sims's rhododendron</name>
    <dbReference type="NCBI Taxonomy" id="118357"/>
    <lineage>
        <taxon>Eukaryota</taxon>
        <taxon>Viridiplantae</taxon>
        <taxon>Streptophyta</taxon>
        <taxon>Embryophyta</taxon>
        <taxon>Tracheophyta</taxon>
        <taxon>Spermatophyta</taxon>
        <taxon>Magnoliopsida</taxon>
        <taxon>eudicotyledons</taxon>
        <taxon>Gunneridae</taxon>
        <taxon>Pentapetalae</taxon>
        <taxon>asterids</taxon>
        <taxon>Ericales</taxon>
        <taxon>Ericaceae</taxon>
        <taxon>Ericoideae</taxon>
        <taxon>Rhodoreae</taxon>
        <taxon>Rhododendron</taxon>
    </lineage>
</organism>
<accession>A0A834HDJ7</accession>
<dbReference type="InterPro" id="IPR001005">
    <property type="entry name" value="SANT/Myb"/>
</dbReference>
<evidence type="ECO:0000256" key="3">
    <source>
        <dbReference type="ARBA" id="ARBA00023015"/>
    </source>
</evidence>
<keyword evidence="6" id="KW-0539">Nucleus</keyword>
<dbReference type="CDD" id="cd00167">
    <property type="entry name" value="SANT"/>
    <property type="match status" value="3"/>
</dbReference>
<dbReference type="SMART" id="SM00717">
    <property type="entry name" value="SANT"/>
    <property type="match status" value="3"/>
</dbReference>
<dbReference type="EMBL" id="WJXA01000001">
    <property type="protein sequence ID" value="KAF7152029.1"/>
    <property type="molecule type" value="Genomic_DNA"/>
</dbReference>
<evidence type="ECO:0000256" key="2">
    <source>
        <dbReference type="ARBA" id="ARBA00022737"/>
    </source>
</evidence>
<dbReference type="Proteomes" id="UP000626092">
    <property type="component" value="Unassembled WGS sequence"/>
</dbReference>
<dbReference type="PANTHER" id="PTHR45675:SF7">
    <property type="entry name" value="TRANSCRIPTION FACTOR MYB48"/>
    <property type="match status" value="1"/>
</dbReference>
<proteinExistence type="predicted"/>
<dbReference type="GO" id="GO:0043565">
    <property type="term" value="F:sequence-specific DNA binding"/>
    <property type="evidence" value="ECO:0007669"/>
    <property type="project" value="InterPro"/>
</dbReference>
<feature type="region of interest" description="Disordered" evidence="8">
    <location>
        <begin position="108"/>
        <end position="137"/>
    </location>
</feature>
<evidence type="ECO:0000256" key="1">
    <source>
        <dbReference type="ARBA" id="ARBA00004123"/>
    </source>
</evidence>
<keyword evidence="12" id="KW-1185">Reference proteome</keyword>
<dbReference type="FunFam" id="1.10.10.60:FF:000011">
    <property type="entry name" value="Myb transcription factor"/>
    <property type="match status" value="1"/>
</dbReference>
<feature type="compositionally biased region" description="Low complexity" evidence="8">
    <location>
        <begin position="118"/>
        <end position="135"/>
    </location>
</feature>
<dbReference type="FunFam" id="1.10.10.60:FF:000259">
    <property type="entry name" value="MYB transcription factor"/>
    <property type="match status" value="1"/>
</dbReference>
<gene>
    <name evidence="11" type="ORF">RHSIM_Rhsim01G0224600</name>
</gene>
<feature type="domain" description="Myb-like" evidence="9">
    <location>
        <begin position="238"/>
        <end position="270"/>
    </location>
</feature>
<dbReference type="SUPFAM" id="SSF46689">
    <property type="entry name" value="Homeodomain-like"/>
    <property type="match status" value="2"/>
</dbReference>
<comment type="subcellular location">
    <subcellularLocation>
        <location evidence="1">Nucleus</location>
    </subcellularLocation>
</comment>
<dbReference type="GO" id="GO:0003700">
    <property type="term" value="F:DNA-binding transcription factor activity"/>
    <property type="evidence" value="ECO:0007669"/>
    <property type="project" value="InterPro"/>
</dbReference>
<keyword evidence="2" id="KW-0677">Repeat</keyword>
<evidence type="ECO:0000313" key="12">
    <source>
        <dbReference type="Proteomes" id="UP000626092"/>
    </source>
</evidence>
<name>A0A834HDJ7_RHOSS</name>
<evidence type="ECO:0000256" key="6">
    <source>
        <dbReference type="ARBA" id="ARBA00023242"/>
    </source>
</evidence>
<dbReference type="PROSITE" id="PS50090">
    <property type="entry name" value="MYB_LIKE"/>
    <property type="match status" value="3"/>
</dbReference>
<keyword evidence="4" id="KW-0238">DNA-binding</keyword>
<sequence>MVQEGIRKGPWTEHEDVQLVFYVKLFGDRRWDFVAKVSGLKRTGKSCRLRWVNYLHPGLKHGKMTPNEERLVIELQSKWGNRWSRIARKLPGRTDNEIKNYWRTHMRKQAQDRKRAVSPTPSTSNSSSFESNDPPVDSMPFMETKDQSFYDTGGLEMLAPRGKNTKQEEEGIEKGYSLDDIWKEIPLFEIDTTKGYSEEGCNFSSQTMASPIWNYFPDMLSMMEEEESSFSSTKSRELKLIEQYCLWSRIARKLPGRTDNEIKNYWRTHMRKQAQDRKRAVSPTPSTSNSSSFESNDPPVDSMPFMETKDQSFYDTGGLEMLAPRGKNTKQEDEGIEKGYSLDDIWKEIPLFEIDTTKGYSEEGCNFSSQTMASPIWNYFPDMLSMMEEEESSVFVPTMTGQIFAGYEQL</sequence>
<dbReference type="OrthoDB" id="2143914at2759"/>
<dbReference type="AlphaFoldDB" id="A0A834HDJ7"/>
<feature type="domain" description="HTH myb-type" evidence="10">
    <location>
        <begin position="247"/>
        <end position="274"/>
    </location>
</feature>
<dbReference type="InterPro" id="IPR044676">
    <property type="entry name" value="EOBI/EOBII-like_plant"/>
</dbReference>
<comment type="caution">
    <text evidence="11">The sequence shown here is derived from an EMBL/GenBank/DDBJ whole genome shotgun (WGS) entry which is preliminary data.</text>
</comment>
<feature type="compositionally biased region" description="Low complexity" evidence="8">
    <location>
        <begin position="282"/>
        <end position="299"/>
    </location>
</feature>
<evidence type="ECO:0000259" key="10">
    <source>
        <dbReference type="PROSITE" id="PS51294"/>
    </source>
</evidence>
<evidence type="ECO:0000256" key="8">
    <source>
        <dbReference type="SAM" id="MobiDB-lite"/>
    </source>
</evidence>
<feature type="domain" description="Myb-like" evidence="9">
    <location>
        <begin position="56"/>
        <end position="106"/>
    </location>
</feature>
<evidence type="ECO:0000256" key="7">
    <source>
        <dbReference type="ARBA" id="ARBA00057804"/>
    </source>
</evidence>
<evidence type="ECO:0000313" key="11">
    <source>
        <dbReference type="EMBL" id="KAF7152029.1"/>
    </source>
</evidence>
<evidence type="ECO:0000259" key="9">
    <source>
        <dbReference type="PROSITE" id="PS50090"/>
    </source>
</evidence>
<keyword evidence="5" id="KW-0804">Transcription</keyword>
<reference evidence="11" key="1">
    <citation type="submission" date="2019-11" db="EMBL/GenBank/DDBJ databases">
        <authorList>
            <person name="Liu Y."/>
            <person name="Hou J."/>
            <person name="Li T.-Q."/>
            <person name="Guan C.-H."/>
            <person name="Wu X."/>
            <person name="Wu H.-Z."/>
            <person name="Ling F."/>
            <person name="Zhang R."/>
            <person name="Shi X.-G."/>
            <person name="Ren J.-P."/>
            <person name="Chen E.-F."/>
            <person name="Sun J.-M."/>
        </authorList>
    </citation>
    <scope>NUCLEOTIDE SEQUENCE</scope>
    <source>
        <strain evidence="11">Adult_tree_wgs_1</strain>
        <tissue evidence="11">Leaves</tissue>
    </source>
</reference>
<keyword evidence="3" id="KW-0805">Transcription regulation</keyword>
<comment type="function">
    <text evidence="7">Transcription factor.</text>
</comment>
<dbReference type="GO" id="GO:0005634">
    <property type="term" value="C:nucleus"/>
    <property type="evidence" value="ECO:0007669"/>
    <property type="project" value="UniProtKB-SubCell"/>
</dbReference>
<dbReference type="Gene3D" id="1.10.10.60">
    <property type="entry name" value="Homeodomain-like"/>
    <property type="match status" value="3"/>
</dbReference>
<evidence type="ECO:0000256" key="5">
    <source>
        <dbReference type="ARBA" id="ARBA00023163"/>
    </source>
</evidence>
<protein>
    <submittedName>
        <fullName evidence="11">Uncharacterized protein</fullName>
    </submittedName>
</protein>